<evidence type="ECO:0000256" key="2">
    <source>
        <dbReference type="SAM" id="MobiDB-lite"/>
    </source>
</evidence>
<feature type="coiled-coil region" evidence="1">
    <location>
        <begin position="166"/>
        <end position="211"/>
    </location>
</feature>
<evidence type="ECO:0000256" key="1">
    <source>
        <dbReference type="SAM" id="Coils"/>
    </source>
</evidence>
<keyword evidence="1" id="KW-0175">Coiled coil</keyword>
<feature type="region of interest" description="Disordered" evidence="2">
    <location>
        <begin position="341"/>
        <end position="444"/>
    </location>
</feature>
<keyword evidence="4" id="KW-1185">Reference proteome</keyword>
<reference evidence="3" key="1">
    <citation type="submission" date="2021-12" db="EMBL/GenBank/DDBJ databases">
        <authorList>
            <person name="King R."/>
        </authorList>
    </citation>
    <scope>NUCLEOTIDE SEQUENCE</scope>
</reference>
<accession>A0A9P0AB86</accession>
<dbReference type="EMBL" id="OU963865">
    <property type="protein sequence ID" value="CAH0388080.1"/>
    <property type="molecule type" value="Genomic_DNA"/>
</dbReference>
<protein>
    <submittedName>
        <fullName evidence="3">Uncharacterized protein</fullName>
    </submittedName>
</protein>
<name>A0A9P0AB86_BEMTA</name>
<organism evidence="3 4">
    <name type="scientific">Bemisia tabaci</name>
    <name type="common">Sweetpotato whitefly</name>
    <name type="synonym">Aleurodes tabaci</name>
    <dbReference type="NCBI Taxonomy" id="7038"/>
    <lineage>
        <taxon>Eukaryota</taxon>
        <taxon>Metazoa</taxon>
        <taxon>Ecdysozoa</taxon>
        <taxon>Arthropoda</taxon>
        <taxon>Hexapoda</taxon>
        <taxon>Insecta</taxon>
        <taxon>Pterygota</taxon>
        <taxon>Neoptera</taxon>
        <taxon>Paraneoptera</taxon>
        <taxon>Hemiptera</taxon>
        <taxon>Sternorrhyncha</taxon>
        <taxon>Aleyrodoidea</taxon>
        <taxon>Aleyrodidae</taxon>
        <taxon>Aleyrodinae</taxon>
        <taxon>Bemisia</taxon>
    </lineage>
</organism>
<evidence type="ECO:0000313" key="4">
    <source>
        <dbReference type="Proteomes" id="UP001152759"/>
    </source>
</evidence>
<evidence type="ECO:0000313" key="3">
    <source>
        <dbReference type="EMBL" id="CAH0388080.1"/>
    </source>
</evidence>
<dbReference type="Proteomes" id="UP001152759">
    <property type="component" value="Chromosome 4"/>
</dbReference>
<feature type="region of interest" description="Disordered" evidence="2">
    <location>
        <begin position="461"/>
        <end position="483"/>
    </location>
</feature>
<sequence length="649" mass="74909">MKWLCLWPFTSDVNFFLYLFLQKQLEEEQRFYITYRLLQSRSMELQNLEESGRMRPYEEIHNEMTSEQEEWFDGPITVHGGMGVETDSCKICQKFLQTRRLKNMYKTRYYQLLEEFEQTINSLKASFEEAKQYFKILIENPLDLRPEIQSHKYCVTNQLADQCTENANLHLEIRKLNRLLRSAEEEQEKERSRWRRALEERERTIATLRDNIYYFIRKLKFKRNPGVGLGGVIKRTRFKRNIKNILSSNTSNMCNIRLFAGKLISPDSSNVNYHFYYKNKFEGSNADFQSSVQVPSESSQATLMPLTLHGSSDQACSHRAILQERDISECASRTHSLLESLPRASDNDEEESCHCDASELSAPETTGTDFSRNRGLPRKKQDRTKHSIVFRRGGPLSREPPRVGSLSKGDAGNFGWKRRTKPCQASDEESSSAGTSISEDFLGGNTNYSSQRHAYQCHYTDSDKTLTEDSDHGSEERGEEASKRFLLRDSFEPFDIDDIPQILAASFPNRELIMSPQAANETNLPSEFFSKQMEKPQYATVHSRLRTCLSTVQEMSNESDLSQRELARSRAIQRVYPSLSKSRMPRELVGEETETEDEESEELESILGSEVDQTAFNKFLDGLINIDNFPLRTESAPAKLQSVSPDLFL</sequence>
<gene>
    <name evidence="3" type="ORF">BEMITA_LOCUS7023</name>
</gene>
<proteinExistence type="predicted"/>
<dbReference type="AlphaFoldDB" id="A0A9P0AB86"/>
<feature type="compositionally biased region" description="Basic residues" evidence="2">
    <location>
        <begin position="375"/>
        <end position="389"/>
    </location>
</feature>
<feature type="compositionally biased region" description="Polar residues" evidence="2">
    <location>
        <begin position="431"/>
        <end position="444"/>
    </location>
</feature>